<sequence>MTFLRNEFLELIMTILPPAPEELLKTIYCNFKNSCGSRCGLYESDLDEDRTFDPEILQDLETNILDGENNENESEIFEGLEDNGEKKEKN</sequence>
<reference evidence="2" key="1">
    <citation type="submission" date="2020-08" db="EMBL/GenBank/DDBJ databases">
        <title>Multicomponent nature underlies the extraordinary mechanical properties of spider dragline silk.</title>
        <authorList>
            <person name="Kono N."/>
            <person name="Nakamura H."/>
            <person name="Mori M."/>
            <person name="Yoshida Y."/>
            <person name="Ohtoshi R."/>
            <person name="Malay A.D."/>
            <person name="Moran D.A.P."/>
            <person name="Tomita M."/>
            <person name="Numata K."/>
            <person name="Arakawa K."/>
        </authorList>
    </citation>
    <scope>NUCLEOTIDE SEQUENCE</scope>
</reference>
<evidence type="ECO:0000313" key="2">
    <source>
        <dbReference type="EMBL" id="GFS53930.1"/>
    </source>
</evidence>
<evidence type="ECO:0000313" key="3">
    <source>
        <dbReference type="Proteomes" id="UP000886998"/>
    </source>
</evidence>
<feature type="compositionally biased region" description="Acidic residues" evidence="1">
    <location>
        <begin position="68"/>
        <end position="82"/>
    </location>
</feature>
<accession>A0A8X6INV7</accession>
<evidence type="ECO:0000256" key="1">
    <source>
        <dbReference type="SAM" id="MobiDB-lite"/>
    </source>
</evidence>
<dbReference type="AlphaFoldDB" id="A0A8X6INV7"/>
<gene>
    <name evidence="2" type="ORF">TNIN_371091</name>
</gene>
<protein>
    <submittedName>
        <fullName evidence="2">Uncharacterized protein</fullName>
    </submittedName>
</protein>
<comment type="caution">
    <text evidence="2">The sequence shown here is derived from an EMBL/GenBank/DDBJ whole genome shotgun (WGS) entry which is preliminary data.</text>
</comment>
<keyword evidence="3" id="KW-1185">Reference proteome</keyword>
<dbReference type="OrthoDB" id="8195485at2759"/>
<name>A0A8X6INV7_9ARAC</name>
<organism evidence="2 3">
    <name type="scientific">Trichonephila inaurata madagascariensis</name>
    <dbReference type="NCBI Taxonomy" id="2747483"/>
    <lineage>
        <taxon>Eukaryota</taxon>
        <taxon>Metazoa</taxon>
        <taxon>Ecdysozoa</taxon>
        <taxon>Arthropoda</taxon>
        <taxon>Chelicerata</taxon>
        <taxon>Arachnida</taxon>
        <taxon>Araneae</taxon>
        <taxon>Araneomorphae</taxon>
        <taxon>Entelegynae</taxon>
        <taxon>Araneoidea</taxon>
        <taxon>Nephilidae</taxon>
        <taxon>Trichonephila</taxon>
        <taxon>Trichonephila inaurata</taxon>
    </lineage>
</organism>
<dbReference type="EMBL" id="BMAV01026842">
    <property type="protein sequence ID" value="GFS53930.1"/>
    <property type="molecule type" value="Genomic_DNA"/>
</dbReference>
<feature type="region of interest" description="Disordered" evidence="1">
    <location>
        <begin position="66"/>
        <end position="90"/>
    </location>
</feature>
<proteinExistence type="predicted"/>
<dbReference type="Proteomes" id="UP000886998">
    <property type="component" value="Unassembled WGS sequence"/>
</dbReference>